<evidence type="ECO:0000256" key="4">
    <source>
        <dbReference type="SAM" id="Phobius"/>
    </source>
</evidence>
<dbReference type="GO" id="GO:0006654">
    <property type="term" value="P:phosphatidic acid biosynthetic process"/>
    <property type="evidence" value="ECO:0007669"/>
    <property type="project" value="TreeGrafter"/>
</dbReference>
<keyword evidence="2 6" id="KW-0808">Transferase</keyword>
<feature type="transmembrane region" description="Helical" evidence="4">
    <location>
        <begin position="46"/>
        <end position="63"/>
    </location>
</feature>
<keyword evidence="3 6" id="KW-0012">Acyltransferase</keyword>
<dbReference type="Proteomes" id="UP000426027">
    <property type="component" value="Chromosome"/>
</dbReference>
<comment type="pathway">
    <text evidence="1">Lipid metabolism.</text>
</comment>
<keyword evidence="4" id="KW-0472">Membrane</keyword>
<keyword evidence="4" id="KW-1133">Transmembrane helix</keyword>
<evidence type="ECO:0000313" key="6">
    <source>
        <dbReference type="EMBL" id="QGW30048.1"/>
    </source>
</evidence>
<dbReference type="PANTHER" id="PTHR10434">
    <property type="entry name" value="1-ACYL-SN-GLYCEROL-3-PHOSPHATE ACYLTRANSFERASE"/>
    <property type="match status" value="1"/>
</dbReference>
<name>A0A6I6GQT1_9BACT</name>
<protein>
    <submittedName>
        <fullName evidence="6">1-acyl-sn-glycerol-3-phosphate acyltransferase</fullName>
    </submittedName>
</protein>
<dbReference type="PANTHER" id="PTHR10434:SF11">
    <property type="entry name" value="1-ACYL-SN-GLYCEROL-3-PHOSPHATE ACYLTRANSFERASE"/>
    <property type="match status" value="1"/>
</dbReference>
<proteinExistence type="predicted"/>
<dbReference type="CDD" id="cd07989">
    <property type="entry name" value="LPLAT_AGPAT-like"/>
    <property type="match status" value="1"/>
</dbReference>
<keyword evidence="7" id="KW-1185">Reference proteome</keyword>
<dbReference type="EMBL" id="CP046566">
    <property type="protein sequence ID" value="QGW30048.1"/>
    <property type="molecule type" value="Genomic_DNA"/>
</dbReference>
<dbReference type="AlphaFoldDB" id="A0A6I6GQT1"/>
<evidence type="ECO:0000259" key="5">
    <source>
        <dbReference type="SMART" id="SM00563"/>
    </source>
</evidence>
<keyword evidence="4" id="KW-0812">Transmembrane</keyword>
<accession>A0A6I6GQT1</accession>
<dbReference type="InterPro" id="IPR002123">
    <property type="entry name" value="Plipid/glycerol_acylTrfase"/>
</dbReference>
<feature type="transmembrane region" description="Helical" evidence="4">
    <location>
        <begin position="6"/>
        <end position="34"/>
    </location>
</feature>
<evidence type="ECO:0000313" key="7">
    <source>
        <dbReference type="Proteomes" id="UP000426027"/>
    </source>
</evidence>
<evidence type="ECO:0000256" key="1">
    <source>
        <dbReference type="ARBA" id="ARBA00005189"/>
    </source>
</evidence>
<dbReference type="SMART" id="SM00563">
    <property type="entry name" value="PlsC"/>
    <property type="match status" value="1"/>
</dbReference>
<feature type="domain" description="Phospholipid/glycerol acyltransferase" evidence="5">
    <location>
        <begin position="76"/>
        <end position="191"/>
    </location>
</feature>
<gene>
    <name evidence="6" type="ORF">GLV81_11295</name>
</gene>
<reference evidence="6 7" key="1">
    <citation type="submission" date="2019-11" db="EMBL/GenBank/DDBJ databases">
        <authorList>
            <person name="Im W.T."/>
        </authorList>
    </citation>
    <scope>NUCLEOTIDE SEQUENCE [LARGE SCALE GENOMIC DNA]</scope>
    <source>
        <strain evidence="6 7">SB-02</strain>
    </source>
</reference>
<dbReference type="GO" id="GO:0003841">
    <property type="term" value="F:1-acylglycerol-3-phosphate O-acyltransferase activity"/>
    <property type="evidence" value="ECO:0007669"/>
    <property type="project" value="TreeGrafter"/>
</dbReference>
<dbReference type="Pfam" id="PF01553">
    <property type="entry name" value="Acyltransferase"/>
    <property type="match status" value="1"/>
</dbReference>
<evidence type="ECO:0000256" key="2">
    <source>
        <dbReference type="ARBA" id="ARBA00022679"/>
    </source>
</evidence>
<sequence>MLSIFWIPYCIYAFAVFVGGLFLVTPGIIIAMLLGQPLGGNLVIHLSRIWSHLWFALIGIWHVNIWEEPLDRKRHFVFVANHISYLDIPLIFQALRHTNIRVLGKYEMAKIPVFGILYRLAVVLVDRSSPERRARSVAMLKEVLAHNRSIFIFPEGTFNETGAPLKSFYDGAFRIAIETNTAIKPIVFLDAKTRMHYASIWRLRPGKSRAVILKEVPTEGLTMEDLPLLKKRVYDLMESTIIDYNNRDAQQR</sequence>
<evidence type="ECO:0000256" key="3">
    <source>
        <dbReference type="ARBA" id="ARBA00023315"/>
    </source>
</evidence>
<dbReference type="KEGG" id="fls:GLV81_11295"/>
<dbReference type="SUPFAM" id="SSF69593">
    <property type="entry name" value="Glycerol-3-phosphate (1)-acyltransferase"/>
    <property type="match status" value="1"/>
</dbReference>
<organism evidence="6 7">
    <name type="scientific">Phnomibacter ginsenosidimutans</name>
    <dbReference type="NCBI Taxonomy" id="2676868"/>
    <lineage>
        <taxon>Bacteria</taxon>
        <taxon>Pseudomonadati</taxon>
        <taxon>Bacteroidota</taxon>
        <taxon>Chitinophagia</taxon>
        <taxon>Chitinophagales</taxon>
        <taxon>Chitinophagaceae</taxon>
        <taxon>Phnomibacter</taxon>
    </lineage>
</organism>